<dbReference type="Proteomes" id="UP001230188">
    <property type="component" value="Unassembled WGS sequence"/>
</dbReference>
<dbReference type="AlphaFoldDB" id="A0AAD7UQ23"/>
<reference evidence="8" key="1">
    <citation type="submission" date="2023-01" db="EMBL/GenBank/DDBJ databases">
        <title>Metagenome sequencing of chrysophaentin producing Chrysophaeum taylorii.</title>
        <authorList>
            <person name="Davison J."/>
            <person name="Bewley C."/>
        </authorList>
    </citation>
    <scope>NUCLEOTIDE SEQUENCE</scope>
    <source>
        <strain evidence="8">NIES-1699</strain>
    </source>
</reference>
<evidence type="ECO:0000256" key="2">
    <source>
        <dbReference type="ARBA" id="ARBA00025783"/>
    </source>
</evidence>
<dbReference type="GO" id="GO:0071164">
    <property type="term" value="F:RNA cap trimethylguanosine synthase activity"/>
    <property type="evidence" value="ECO:0007669"/>
    <property type="project" value="TreeGrafter"/>
</dbReference>
<accession>A0AAD7UQ23</accession>
<dbReference type="PANTHER" id="PTHR14741:SF32">
    <property type="entry name" value="TRIMETHYLGUANOSINE SYNTHASE"/>
    <property type="match status" value="1"/>
</dbReference>
<dbReference type="EMBL" id="JAQMWT010000036">
    <property type="protein sequence ID" value="KAJ8613126.1"/>
    <property type="molecule type" value="Genomic_DNA"/>
</dbReference>
<comment type="catalytic activity">
    <reaction evidence="3">
        <text>a 5'-end (N(2),N(7)-dimethyl 5'-triphosphoguanosine)-ribonucleoside in snoRNA + S-adenosyl-L-methionine = a 5'-end (N(2),N(2),N(7)-trimethyl 5'-triphosphoguanosine)-ribonucleoside in snoRNA + S-adenosyl-L-homocysteine + H(+)</text>
        <dbReference type="Rhea" id="RHEA:78507"/>
        <dbReference type="Rhea" id="RHEA-COMP:19088"/>
        <dbReference type="Rhea" id="RHEA-COMP:19090"/>
        <dbReference type="ChEBI" id="CHEBI:15378"/>
        <dbReference type="ChEBI" id="CHEBI:57856"/>
        <dbReference type="ChEBI" id="CHEBI:59789"/>
        <dbReference type="ChEBI" id="CHEBI:167623"/>
        <dbReference type="ChEBI" id="CHEBI:172880"/>
    </reaction>
    <physiologicalReaction direction="left-to-right" evidence="3">
        <dbReference type="Rhea" id="RHEA:78508"/>
    </physiologicalReaction>
</comment>
<dbReference type="Gene3D" id="3.40.50.150">
    <property type="entry name" value="Vaccinia Virus protein VP39"/>
    <property type="match status" value="1"/>
</dbReference>
<protein>
    <recommendedName>
        <fullName evidence="1">Trimethylguanosine synthase</fullName>
    </recommendedName>
    <alternativeName>
        <fullName evidence="7">Cap-specific guanine-N(2) methyltransferase</fullName>
    </alternativeName>
</protein>
<sequence>MKRQGDEEEGSRKRPKGAVEVSEGKLFQLWGKGYTKEERAAMQLDETAVYSVTDARTADRITTHMLALEGAPFRLVADGCGCVGGNSLSFGRALAKQGGRVMAIELDPIRFAMLENNVRVSGLVETVTCVCGDSAQLVLDPTAPRDAGAQRAWTALRSLSRSAVGREAS</sequence>
<evidence type="ECO:0000256" key="4">
    <source>
        <dbReference type="ARBA" id="ARBA00048740"/>
    </source>
</evidence>
<comment type="catalytic activity">
    <reaction evidence="4">
        <text>a 5'-end (N(7)-methyl 5'-triphosphoguanosine)-ribonucleoside in snoRNA + S-adenosyl-L-methionine = a 5'-end (N(2),N(7)-dimethyl 5'-triphosphoguanosine)-ribonucleoside in snoRNA + S-adenosyl-L-homocysteine + H(+)</text>
        <dbReference type="Rhea" id="RHEA:78475"/>
        <dbReference type="Rhea" id="RHEA-COMP:19086"/>
        <dbReference type="Rhea" id="RHEA-COMP:19088"/>
        <dbReference type="ChEBI" id="CHEBI:15378"/>
        <dbReference type="ChEBI" id="CHEBI:57856"/>
        <dbReference type="ChEBI" id="CHEBI:59789"/>
        <dbReference type="ChEBI" id="CHEBI:156461"/>
        <dbReference type="ChEBI" id="CHEBI:172880"/>
    </reaction>
    <physiologicalReaction direction="left-to-right" evidence="4">
        <dbReference type="Rhea" id="RHEA:78476"/>
    </physiologicalReaction>
</comment>
<dbReference type="InterPro" id="IPR019012">
    <property type="entry name" value="RNA_cap_Gua-N2-MeTrfase"/>
</dbReference>
<evidence type="ECO:0000313" key="9">
    <source>
        <dbReference type="Proteomes" id="UP001230188"/>
    </source>
</evidence>
<keyword evidence="9" id="KW-1185">Reference proteome</keyword>
<evidence type="ECO:0000313" key="8">
    <source>
        <dbReference type="EMBL" id="KAJ8613126.1"/>
    </source>
</evidence>
<proteinExistence type="inferred from homology"/>
<name>A0AAD7UQ23_9STRA</name>
<dbReference type="Pfam" id="PF09445">
    <property type="entry name" value="Methyltransf_15"/>
    <property type="match status" value="1"/>
</dbReference>
<evidence type="ECO:0000256" key="3">
    <source>
        <dbReference type="ARBA" id="ARBA00047418"/>
    </source>
</evidence>
<evidence type="ECO:0000256" key="1">
    <source>
        <dbReference type="ARBA" id="ARBA00018517"/>
    </source>
</evidence>
<evidence type="ECO:0000256" key="7">
    <source>
        <dbReference type="ARBA" id="ARBA00049790"/>
    </source>
</evidence>
<organism evidence="8 9">
    <name type="scientific">Chrysophaeum taylorii</name>
    <dbReference type="NCBI Taxonomy" id="2483200"/>
    <lineage>
        <taxon>Eukaryota</taxon>
        <taxon>Sar</taxon>
        <taxon>Stramenopiles</taxon>
        <taxon>Ochrophyta</taxon>
        <taxon>Pelagophyceae</taxon>
        <taxon>Pelagomonadales</taxon>
        <taxon>Pelagomonadaceae</taxon>
        <taxon>Chrysophaeum</taxon>
    </lineage>
</organism>
<dbReference type="InterPro" id="IPR029063">
    <property type="entry name" value="SAM-dependent_MTases_sf"/>
</dbReference>
<dbReference type="GO" id="GO:0005634">
    <property type="term" value="C:nucleus"/>
    <property type="evidence" value="ECO:0007669"/>
    <property type="project" value="TreeGrafter"/>
</dbReference>
<comment type="catalytic activity">
    <reaction evidence="6">
        <text>a 5'-end (N(7)-methyl 5'-triphosphoguanosine)-ribonucleoside in snRNA + S-adenosyl-L-methionine = a 5'-end (N(2),N(7)-dimethyl 5'-triphosphoguanosine)-ribonucleoside in snRNA + S-adenosyl-L-homocysteine + H(+)</text>
        <dbReference type="Rhea" id="RHEA:78471"/>
        <dbReference type="Rhea" id="RHEA-COMP:19085"/>
        <dbReference type="Rhea" id="RHEA-COMP:19087"/>
        <dbReference type="ChEBI" id="CHEBI:15378"/>
        <dbReference type="ChEBI" id="CHEBI:57856"/>
        <dbReference type="ChEBI" id="CHEBI:59789"/>
        <dbReference type="ChEBI" id="CHEBI:156461"/>
        <dbReference type="ChEBI" id="CHEBI:172880"/>
    </reaction>
    <physiologicalReaction direction="left-to-right" evidence="6">
        <dbReference type="Rhea" id="RHEA:78472"/>
    </physiologicalReaction>
</comment>
<gene>
    <name evidence="8" type="ORF">CTAYLR_004815</name>
</gene>
<comment type="caution">
    <text evidence="8">The sequence shown here is derived from an EMBL/GenBank/DDBJ whole genome shotgun (WGS) entry which is preliminary data.</text>
</comment>
<evidence type="ECO:0000256" key="6">
    <source>
        <dbReference type="ARBA" id="ARBA00049075"/>
    </source>
</evidence>
<evidence type="ECO:0000256" key="5">
    <source>
        <dbReference type="ARBA" id="ARBA00048763"/>
    </source>
</evidence>
<comment type="catalytic activity">
    <reaction evidence="5">
        <text>a 5'-end (N(2),N(7)-dimethyl 5'-triphosphoguanosine)-ribonucleoside in snRNA + S-adenosyl-L-methionine = a 5'-end (N(2),N(2),N(7)-trimethyl 5'-triphosphoguanosine)-ribonucleoside in snRNA + S-adenosyl-L-homocysteine + H(+)</text>
        <dbReference type="Rhea" id="RHEA:78479"/>
        <dbReference type="Rhea" id="RHEA-COMP:19087"/>
        <dbReference type="Rhea" id="RHEA-COMP:19089"/>
        <dbReference type="ChEBI" id="CHEBI:15378"/>
        <dbReference type="ChEBI" id="CHEBI:57856"/>
        <dbReference type="ChEBI" id="CHEBI:59789"/>
        <dbReference type="ChEBI" id="CHEBI:167623"/>
        <dbReference type="ChEBI" id="CHEBI:172880"/>
    </reaction>
    <physiologicalReaction direction="left-to-right" evidence="5">
        <dbReference type="Rhea" id="RHEA:78480"/>
    </physiologicalReaction>
</comment>
<comment type="similarity">
    <text evidence="2">Belongs to the methyltransferase superfamily. Trimethylguanosine synthase family.</text>
</comment>
<dbReference type="PANTHER" id="PTHR14741">
    <property type="entry name" value="S-ADENOSYLMETHIONINE-DEPENDENT METHYLTRANSFERASE RELATED"/>
    <property type="match status" value="1"/>
</dbReference>
<dbReference type="SUPFAM" id="SSF53335">
    <property type="entry name" value="S-adenosyl-L-methionine-dependent methyltransferases"/>
    <property type="match status" value="1"/>
</dbReference>